<accession>A0A1F5ZUR2</accession>
<dbReference type="EMBL" id="MFJM01000072">
    <property type="protein sequence ID" value="OGG15807.1"/>
    <property type="molecule type" value="Genomic_DNA"/>
</dbReference>
<gene>
    <name evidence="1" type="ORF">A3D78_04885</name>
</gene>
<name>A0A1F5ZUR2_9BACT</name>
<comment type="caution">
    <text evidence="1">The sequence shown here is derived from an EMBL/GenBank/DDBJ whole genome shotgun (WGS) entry which is preliminary data.</text>
</comment>
<proteinExistence type="predicted"/>
<reference evidence="1 2" key="1">
    <citation type="journal article" date="2016" name="Nat. Commun.">
        <title>Thousands of microbial genomes shed light on interconnected biogeochemical processes in an aquifer system.</title>
        <authorList>
            <person name="Anantharaman K."/>
            <person name="Brown C.T."/>
            <person name="Hug L.A."/>
            <person name="Sharon I."/>
            <person name="Castelle C.J."/>
            <person name="Probst A.J."/>
            <person name="Thomas B.C."/>
            <person name="Singh A."/>
            <person name="Wilkins M.J."/>
            <person name="Karaoz U."/>
            <person name="Brodie E.L."/>
            <person name="Williams K.H."/>
            <person name="Hubbard S.S."/>
            <person name="Banfield J.F."/>
        </authorList>
    </citation>
    <scope>NUCLEOTIDE SEQUENCE [LARGE SCALE GENOMIC DNA]</scope>
</reference>
<evidence type="ECO:0000313" key="2">
    <source>
        <dbReference type="Proteomes" id="UP000176253"/>
    </source>
</evidence>
<evidence type="ECO:0000313" key="1">
    <source>
        <dbReference type="EMBL" id="OGG15807.1"/>
    </source>
</evidence>
<organism evidence="1 2">
    <name type="scientific">Candidatus Gottesmanbacteria bacterium RIFCSPHIGHO2_02_FULL_39_14</name>
    <dbReference type="NCBI Taxonomy" id="1798383"/>
    <lineage>
        <taxon>Bacteria</taxon>
        <taxon>Candidatus Gottesmaniibacteriota</taxon>
    </lineage>
</organism>
<protein>
    <submittedName>
        <fullName evidence="1">Uncharacterized protein</fullName>
    </submittedName>
</protein>
<sequence>MPLYISAVEFLLEVSVPFFNCSNGSIEARIPINNAPIKATTTNISINVKPLLNFIFVFIIDLLNSLKYY</sequence>
<dbReference type="Proteomes" id="UP000176253">
    <property type="component" value="Unassembled WGS sequence"/>
</dbReference>
<dbReference type="AlphaFoldDB" id="A0A1F5ZUR2"/>